<feature type="transmembrane region" description="Helical" evidence="8">
    <location>
        <begin position="207"/>
        <end position="230"/>
    </location>
</feature>
<evidence type="ECO:0000256" key="2">
    <source>
        <dbReference type="ARBA" id="ARBA00022475"/>
    </source>
</evidence>
<evidence type="ECO:0000313" key="9">
    <source>
        <dbReference type="EMBL" id="RZU51053.1"/>
    </source>
</evidence>
<comment type="caution">
    <text evidence="9">The sequence shown here is derived from an EMBL/GenBank/DDBJ whole genome shotgun (WGS) entry which is preliminary data.</text>
</comment>
<keyword evidence="6 8" id="KW-0472">Membrane</keyword>
<proteinExistence type="inferred from homology"/>
<reference evidence="9 10" key="1">
    <citation type="submission" date="2019-02" db="EMBL/GenBank/DDBJ databases">
        <title>Sequencing the genomes of 1000 actinobacteria strains.</title>
        <authorList>
            <person name="Klenk H.-P."/>
        </authorList>
    </citation>
    <scope>NUCLEOTIDE SEQUENCE [LARGE SCALE GENOMIC DNA]</scope>
    <source>
        <strain evidence="9 10">DSM 45162</strain>
    </source>
</reference>
<evidence type="ECO:0000256" key="8">
    <source>
        <dbReference type="SAM" id="Phobius"/>
    </source>
</evidence>
<feature type="transmembrane region" description="Helical" evidence="8">
    <location>
        <begin position="301"/>
        <end position="319"/>
    </location>
</feature>
<dbReference type="InterPro" id="IPR018584">
    <property type="entry name" value="GT87"/>
</dbReference>
<dbReference type="Proteomes" id="UP000292564">
    <property type="component" value="Unassembled WGS sequence"/>
</dbReference>
<dbReference type="GO" id="GO:0005886">
    <property type="term" value="C:plasma membrane"/>
    <property type="evidence" value="ECO:0007669"/>
    <property type="project" value="UniProtKB-SubCell"/>
</dbReference>
<dbReference type="GO" id="GO:0016758">
    <property type="term" value="F:hexosyltransferase activity"/>
    <property type="evidence" value="ECO:0007669"/>
    <property type="project" value="InterPro"/>
</dbReference>
<sequence>MPAIVERARRTARTHRRAARLAVAGLACAGVGIAVAALTHRYGLTGLALDRAAVRSWLSGDGLYAYRAPDSDLGTAVPPAAAFLLLPAAWLPIAIAGRLLALAGIAALALTLYALAGPVARRYGRPRWRAVLAAGALALLLEPVRSALGLGHLDVLIFGLIVADVVALRRNAWTRSRAAWWPGRPRPPAPHLGGPARPGRRWSQRGTWAGVGIGAATALNLSPVLFIVYLAGTRQWRAAVTAVVTALTLGVGAVLAAPQQSAAYLGEVLGRLDRRGGMDSPGNQSLAGVLARLYDSATTPVLLWLSVALLLAAVGLLRARSAHADGDEVAAFTLVGLTTAIVSPVTGTYELIWVVPAVLILVDAAFRQRVGARRPWPGRPPGFAGGGYAVAAVLTYLLFVTTPMGTLAEAGGVVGMLGGNAYALAVILLINGLPARAGAAPAFPADRWSARAAVARRRLATTVLPH</sequence>
<name>A0A4Q7ZL24_9ACTN</name>
<feature type="transmembrane region" description="Helical" evidence="8">
    <location>
        <begin position="383"/>
        <end position="404"/>
    </location>
</feature>
<protein>
    <submittedName>
        <fullName evidence="9">Alpha-1,2-mannosyltransferase</fullName>
    </submittedName>
</protein>
<dbReference type="RefSeq" id="WP_130509887.1">
    <property type="nucleotide sequence ID" value="NZ_SHKY01000001.1"/>
</dbReference>
<evidence type="ECO:0000256" key="7">
    <source>
        <dbReference type="ARBA" id="ARBA00024033"/>
    </source>
</evidence>
<feature type="transmembrane region" description="Helical" evidence="8">
    <location>
        <begin position="410"/>
        <end position="430"/>
    </location>
</feature>
<gene>
    <name evidence="9" type="ORF">EV385_2851</name>
</gene>
<feature type="transmembrane region" description="Helical" evidence="8">
    <location>
        <begin position="21"/>
        <end position="39"/>
    </location>
</feature>
<feature type="transmembrane region" description="Helical" evidence="8">
    <location>
        <begin position="236"/>
        <end position="257"/>
    </location>
</feature>
<dbReference type="EMBL" id="SHKY01000001">
    <property type="protein sequence ID" value="RZU51053.1"/>
    <property type="molecule type" value="Genomic_DNA"/>
</dbReference>
<dbReference type="AlphaFoldDB" id="A0A4Q7ZL24"/>
<keyword evidence="9" id="KW-0328">Glycosyltransferase</keyword>
<keyword evidence="2" id="KW-1003">Cell membrane</keyword>
<organism evidence="9 10">
    <name type="scientific">Krasilnikovia cinnamomea</name>
    <dbReference type="NCBI Taxonomy" id="349313"/>
    <lineage>
        <taxon>Bacteria</taxon>
        <taxon>Bacillati</taxon>
        <taxon>Actinomycetota</taxon>
        <taxon>Actinomycetes</taxon>
        <taxon>Micromonosporales</taxon>
        <taxon>Micromonosporaceae</taxon>
        <taxon>Krasilnikovia</taxon>
    </lineage>
</organism>
<feature type="transmembrane region" description="Helical" evidence="8">
    <location>
        <begin position="89"/>
        <end position="116"/>
    </location>
</feature>
<keyword evidence="4 8" id="KW-0812">Transmembrane</keyword>
<dbReference type="OrthoDB" id="9774600at2"/>
<evidence type="ECO:0000256" key="1">
    <source>
        <dbReference type="ARBA" id="ARBA00004651"/>
    </source>
</evidence>
<feature type="transmembrane region" description="Helical" evidence="8">
    <location>
        <begin position="331"/>
        <end position="362"/>
    </location>
</feature>
<evidence type="ECO:0000256" key="5">
    <source>
        <dbReference type="ARBA" id="ARBA00022989"/>
    </source>
</evidence>
<comment type="similarity">
    <text evidence="7">Belongs to the glycosyltransferase 87 family.</text>
</comment>
<accession>A0A4Q7ZL24</accession>
<keyword evidence="10" id="KW-1185">Reference proteome</keyword>
<evidence type="ECO:0000256" key="4">
    <source>
        <dbReference type="ARBA" id="ARBA00022692"/>
    </source>
</evidence>
<keyword evidence="3 9" id="KW-0808">Transferase</keyword>
<feature type="transmembrane region" description="Helical" evidence="8">
    <location>
        <begin position="150"/>
        <end position="168"/>
    </location>
</feature>
<keyword evidence="5 8" id="KW-1133">Transmembrane helix</keyword>
<evidence type="ECO:0000256" key="3">
    <source>
        <dbReference type="ARBA" id="ARBA00022679"/>
    </source>
</evidence>
<evidence type="ECO:0000256" key="6">
    <source>
        <dbReference type="ARBA" id="ARBA00023136"/>
    </source>
</evidence>
<dbReference type="Pfam" id="PF09594">
    <property type="entry name" value="GT87"/>
    <property type="match status" value="1"/>
</dbReference>
<evidence type="ECO:0000313" key="10">
    <source>
        <dbReference type="Proteomes" id="UP000292564"/>
    </source>
</evidence>
<comment type="subcellular location">
    <subcellularLocation>
        <location evidence="1">Cell membrane</location>
        <topology evidence="1">Multi-pass membrane protein</topology>
    </subcellularLocation>
</comment>